<organism evidence="2 3">
    <name type="scientific">Puccinia sorghi</name>
    <dbReference type="NCBI Taxonomy" id="27349"/>
    <lineage>
        <taxon>Eukaryota</taxon>
        <taxon>Fungi</taxon>
        <taxon>Dikarya</taxon>
        <taxon>Basidiomycota</taxon>
        <taxon>Pucciniomycotina</taxon>
        <taxon>Pucciniomycetes</taxon>
        <taxon>Pucciniales</taxon>
        <taxon>Pucciniaceae</taxon>
        <taxon>Puccinia</taxon>
    </lineage>
</organism>
<keyword evidence="3" id="KW-1185">Reference proteome</keyword>
<protein>
    <recommendedName>
        <fullName evidence="1">DUF6589 domain-containing protein</fullName>
    </recommendedName>
</protein>
<dbReference type="VEuPathDB" id="FungiDB:VP01_1133g1"/>
<dbReference type="EMBL" id="LAVV01001488">
    <property type="protein sequence ID" value="KNZ63514.1"/>
    <property type="molecule type" value="Genomic_DNA"/>
</dbReference>
<feature type="domain" description="DUF6589" evidence="1">
    <location>
        <begin position="103"/>
        <end position="189"/>
    </location>
</feature>
<dbReference type="Proteomes" id="UP000037035">
    <property type="component" value="Unassembled WGS sequence"/>
</dbReference>
<evidence type="ECO:0000313" key="2">
    <source>
        <dbReference type="EMBL" id="KNZ63514.1"/>
    </source>
</evidence>
<dbReference type="Pfam" id="PF20231">
    <property type="entry name" value="DUF6589"/>
    <property type="match status" value="1"/>
</dbReference>
<reference evidence="2 3" key="1">
    <citation type="submission" date="2015-08" db="EMBL/GenBank/DDBJ databases">
        <title>Next Generation Sequencing and Analysis of the Genome of Puccinia sorghi L Schw, the Causal Agent of Maize Common Rust.</title>
        <authorList>
            <person name="Rochi L."/>
            <person name="Burguener G."/>
            <person name="Darino M."/>
            <person name="Turjanski A."/>
            <person name="Kreff E."/>
            <person name="Dieguez M.J."/>
            <person name="Sacco F."/>
        </authorList>
    </citation>
    <scope>NUCLEOTIDE SEQUENCE [LARGE SCALE GENOMIC DNA]</scope>
    <source>
        <strain evidence="2 3">RO10H11247</strain>
    </source>
</reference>
<dbReference type="OrthoDB" id="2506434at2759"/>
<sequence>MYQEAIKQVGTMVIDPRLLMPSVEAFDHYHLVWKSQIAQVLNKDLLVPPHRDGAIPLDPPLGFNISIHQHCSYRVTMSLNPEVPPDPLSTEPKKVPTEEWNFVINNCYERFCLPHARDKAAMESSHKLHNVLVHLHKFSTVIEGHRAMRDGDIGRLMNIWRIRLIMTQSLKGLTHYSVYIPRLVLLLTKILYSRSHSASYYVIFFCSH</sequence>
<comment type="caution">
    <text evidence="2">The sequence shown here is derived from an EMBL/GenBank/DDBJ whole genome shotgun (WGS) entry which is preliminary data.</text>
</comment>
<accession>A0A0L6VS45</accession>
<proteinExistence type="predicted"/>
<name>A0A0L6VS45_9BASI</name>
<dbReference type="AlphaFoldDB" id="A0A0L6VS45"/>
<evidence type="ECO:0000313" key="3">
    <source>
        <dbReference type="Proteomes" id="UP000037035"/>
    </source>
</evidence>
<dbReference type="STRING" id="27349.A0A0L6VS45"/>
<evidence type="ECO:0000259" key="1">
    <source>
        <dbReference type="Pfam" id="PF20231"/>
    </source>
</evidence>
<dbReference type="InterPro" id="IPR046496">
    <property type="entry name" value="DUF6589"/>
</dbReference>
<gene>
    <name evidence="2" type="ORF">VP01_1133g1</name>
</gene>